<evidence type="ECO:0000313" key="2">
    <source>
        <dbReference type="EMBL" id="NYI71139.1"/>
    </source>
</evidence>
<protein>
    <submittedName>
        <fullName evidence="2">Uncharacterized protein</fullName>
    </submittedName>
</protein>
<keyword evidence="1" id="KW-0472">Membrane</keyword>
<accession>A0A7Z0D9C5</accession>
<reference evidence="2 3" key="1">
    <citation type="submission" date="2020-07" db="EMBL/GenBank/DDBJ databases">
        <title>Sequencing the genomes of 1000 actinobacteria strains.</title>
        <authorList>
            <person name="Klenk H.-P."/>
        </authorList>
    </citation>
    <scope>NUCLEOTIDE SEQUENCE [LARGE SCALE GENOMIC DNA]</scope>
    <source>
        <strain evidence="2 3">DSM 103164</strain>
    </source>
</reference>
<comment type="caution">
    <text evidence="2">The sequence shown here is derived from an EMBL/GenBank/DDBJ whole genome shotgun (WGS) entry which is preliminary data.</text>
</comment>
<name>A0A7Z0D9C5_9ACTN</name>
<feature type="transmembrane region" description="Helical" evidence="1">
    <location>
        <begin position="6"/>
        <end position="26"/>
    </location>
</feature>
<dbReference type="Proteomes" id="UP000527616">
    <property type="component" value="Unassembled WGS sequence"/>
</dbReference>
<evidence type="ECO:0000256" key="1">
    <source>
        <dbReference type="SAM" id="Phobius"/>
    </source>
</evidence>
<proteinExistence type="predicted"/>
<keyword evidence="1" id="KW-1133">Transmembrane helix</keyword>
<keyword evidence="1" id="KW-0812">Transmembrane</keyword>
<organism evidence="2 3">
    <name type="scientific">Naumannella cuiyingiana</name>
    <dbReference type="NCBI Taxonomy" id="1347891"/>
    <lineage>
        <taxon>Bacteria</taxon>
        <taxon>Bacillati</taxon>
        <taxon>Actinomycetota</taxon>
        <taxon>Actinomycetes</taxon>
        <taxon>Propionibacteriales</taxon>
        <taxon>Propionibacteriaceae</taxon>
        <taxon>Naumannella</taxon>
    </lineage>
</organism>
<keyword evidence="3" id="KW-1185">Reference proteome</keyword>
<evidence type="ECO:0000313" key="3">
    <source>
        <dbReference type="Proteomes" id="UP000527616"/>
    </source>
</evidence>
<dbReference type="EMBL" id="JACBZS010000001">
    <property type="protein sequence ID" value="NYI71139.1"/>
    <property type="molecule type" value="Genomic_DNA"/>
</dbReference>
<gene>
    <name evidence="2" type="ORF">GGQ54_001699</name>
</gene>
<dbReference type="AlphaFoldDB" id="A0A7Z0D9C5"/>
<sequence length="216" mass="23142">MDLPTALIIGGALLLSAALLIGIGLLHRRIIRQRERDGHSGPESAALLRRLGLAGLVRNASGITTWSQAGRNLTAARTDGRGWATSRGGGNIRIETRLTISGLSYSLVAVQLPAALPTINIVKGGRIERSDLDVESARFNSARDVMADDDQLAHAVLSPNVIALLQDLPKDLTVQVIGDHLISFRRGRPDPAEVRDRAATLIAIAEAIPDFVFRRG</sequence>
<dbReference type="RefSeq" id="WP_179445005.1">
    <property type="nucleotide sequence ID" value="NZ_JACBZS010000001.1"/>
</dbReference>